<dbReference type="Proteomes" id="UP000271098">
    <property type="component" value="Unassembled WGS sequence"/>
</dbReference>
<reference evidence="1 2" key="2">
    <citation type="submission" date="2018-11" db="EMBL/GenBank/DDBJ databases">
        <authorList>
            <consortium name="Pathogen Informatics"/>
        </authorList>
    </citation>
    <scope>NUCLEOTIDE SEQUENCE [LARGE SCALE GENOMIC DNA]</scope>
</reference>
<accession>A0A183EX44</accession>
<gene>
    <name evidence="1" type="ORF">GPUH_LOCUS25535</name>
</gene>
<dbReference type="WBParaSite" id="GPUH_0002556501-mRNA-1">
    <property type="protein sequence ID" value="GPUH_0002556501-mRNA-1"/>
    <property type="gene ID" value="GPUH_0002556501"/>
</dbReference>
<evidence type="ECO:0000313" key="3">
    <source>
        <dbReference type="WBParaSite" id="GPUH_0002556501-mRNA-1"/>
    </source>
</evidence>
<protein>
    <submittedName>
        <fullName evidence="1 3">Uncharacterized protein</fullName>
    </submittedName>
</protein>
<dbReference type="EMBL" id="UYRT01105612">
    <property type="protein sequence ID" value="VDN44326.1"/>
    <property type="molecule type" value="Genomic_DNA"/>
</dbReference>
<name>A0A183EX44_9BILA</name>
<proteinExistence type="predicted"/>
<reference evidence="3" key="1">
    <citation type="submission" date="2016-06" db="UniProtKB">
        <authorList>
            <consortium name="WormBaseParasite"/>
        </authorList>
    </citation>
    <scope>IDENTIFICATION</scope>
</reference>
<organism evidence="3">
    <name type="scientific">Gongylonema pulchrum</name>
    <dbReference type="NCBI Taxonomy" id="637853"/>
    <lineage>
        <taxon>Eukaryota</taxon>
        <taxon>Metazoa</taxon>
        <taxon>Ecdysozoa</taxon>
        <taxon>Nematoda</taxon>
        <taxon>Chromadorea</taxon>
        <taxon>Rhabditida</taxon>
        <taxon>Spirurina</taxon>
        <taxon>Spiruromorpha</taxon>
        <taxon>Spiruroidea</taxon>
        <taxon>Gongylonematidae</taxon>
        <taxon>Gongylonema</taxon>
    </lineage>
</organism>
<sequence>MSDARVKFAVQQYDGSGMDDEEDEWFVPPAPLLAGLLHFISVSLTHSLTAIPFSHPTARGRCPANSLEW</sequence>
<dbReference type="AlphaFoldDB" id="A0A183EX44"/>
<evidence type="ECO:0000313" key="2">
    <source>
        <dbReference type="Proteomes" id="UP000271098"/>
    </source>
</evidence>
<keyword evidence="2" id="KW-1185">Reference proteome</keyword>
<evidence type="ECO:0000313" key="1">
    <source>
        <dbReference type="EMBL" id="VDN44326.1"/>
    </source>
</evidence>